<proteinExistence type="predicted"/>
<keyword evidence="2" id="KW-1185">Reference proteome</keyword>
<evidence type="ECO:0000313" key="1">
    <source>
        <dbReference type="EMBL" id="MCF2872563.1"/>
    </source>
</evidence>
<comment type="caution">
    <text evidence="1">The sequence shown here is derived from an EMBL/GenBank/DDBJ whole genome shotgun (WGS) entry which is preliminary data.</text>
</comment>
<dbReference type="RefSeq" id="WP_235226886.1">
    <property type="nucleotide sequence ID" value="NZ_JAKGAQ010000004.1"/>
</dbReference>
<sequence>MNRLREVLRLRLRHDFYQGDPAPITVVPSDPETFTTQSLFLKPDGADWSIASDATDLPASIDFELRADNGDIWSVTASANWAQRPLILALLDQDDVALSDDTDTSGPQDRAHPVLALVRAAPHTDGRVVTVSFAAPSVFWTYCIIGNGSEDTFVKDPRGEVDFENIGPETLPSGEIVQRWRSGVALPARARPTHQFALMKHGPIGDETLIPVLPAAGLDITTIKDGEPDLHCKIYVSLF</sequence>
<dbReference type="EMBL" id="JAKGAQ010000004">
    <property type="protein sequence ID" value="MCF2872563.1"/>
    <property type="molecule type" value="Genomic_DNA"/>
</dbReference>
<name>A0ABS9CZG6_9RHOB</name>
<protein>
    <submittedName>
        <fullName evidence="1">Uncharacterized protein</fullName>
    </submittedName>
</protein>
<dbReference type="Proteomes" id="UP001200557">
    <property type="component" value="Unassembled WGS sequence"/>
</dbReference>
<gene>
    <name evidence="1" type="ORF">L0664_15915</name>
</gene>
<reference evidence="1 2" key="1">
    <citation type="submission" date="2022-01" db="EMBL/GenBank/DDBJ databases">
        <title>Octadecabacter sp. nov., isolated from a marine alga.</title>
        <authorList>
            <person name="Jin M.S."/>
            <person name="Kim H.M."/>
            <person name="Han D.M."/>
            <person name="Jung J.J."/>
            <person name="Jeon C.O."/>
        </authorList>
    </citation>
    <scope>NUCLEOTIDE SEQUENCE [LARGE SCALE GENOMIC DNA]</scope>
    <source>
        <strain evidence="1 2">G9-8</strain>
    </source>
</reference>
<organism evidence="1 2">
    <name type="scientific">Octadecabacter dasysiphoniae</name>
    <dbReference type="NCBI Taxonomy" id="2909341"/>
    <lineage>
        <taxon>Bacteria</taxon>
        <taxon>Pseudomonadati</taxon>
        <taxon>Pseudomonadota</taxon>
        <taxon>Alphaproteobacteria</taxon>
        <taxon>Rhodobacterales</taxon>
        <taxon>Roseobacteraceae</taxon>
        <taxon>Octadecabacter</taxon>
    </lineage>
</organism>
<evidence type="ECO:0000313" key="2">
    <source>
        <dbReference type="Proteomes" id="UP001200557"/>
    </source>
</evidence>
<accession>A0ABS9CZG6</accession>